<dbReference type="Proteomes" id="UP000276133">
    <property type="component" value="Unassembled WGS sequence"/>
</dbReference>
<protein>
    <submittedName>
        <fullName evidence="2">Uncharacterized protein</fullName>
    </submittedName>
</protein>
<feature type="non-terminal residue" evidence="2">
    <location>
        <position position="197"/>
    </location>
</feature>
<evidence type="ECO:0000313" key="2">
    <source>
        <dbReference type="EMBL" id="RMZ94643.1"/>
    </source>
</evidence>
<gene>
    <name evidence="2" type="ORF">BpHYR1_007620</name>
</gene>
<dbReference type="AlphaFoldDB" id="A0A3M7P6J5"/>
<evidence type="ECO:0000313" key="3">
    <source>
        <dbReference type="Proteomes" id="UP000276133"/>
    </source>
</evidence>
<feature type="region of interest" description="Disordered" evidence="1">
    <location>
        <begin position="1"/>
        <end position="20"/>
    </location>
</feature>
<evidence type="ECO:0000256" key="1">
    <source>
        <dbReference type="SAM" id="MobiDB-lite"/>
    </source>
</evidence>
<feature type="non-terminal residue" evidence="2">
    <location>
        <position position="1"/>
    </location>
</feature>
<proteinExistence type="predicted"/>
<reference evidence="2 3" key="1">
    <citation type="journal article" date="2018" name="Sci. Rep.">
        <title>Genomic signatures of local adaptation to the degree of environmental predictability in rotifers.</title>
        <authorList>
            <person name="Franch-Gras L."/>
            <person name="Hahn C."/>
            <person name="Garcia-Roger E.M."/>
            <person name="Carmona M.J."/>
            <person name="Serra M."/>
            <person name="Gomez A."/>
        </authorList>
    </citation>
    <scope>NUCLEOTIDE SEQUENCE [LARGE SCALE GENOMIC DNA]</scope>
    <source>
        <strain evidence="2">HYR1</strain>
    </source>
</reference>
<accession>A0A3M7P6J5</accession>
<name>A0A3M7P6J5_BRAPC</name>
<sequence>AFKSSNRYSKKRQQKQKEKKYKEICHVKLEDNTNVYLNLNKNKNWRAKKSLQSKIFSKPEIGKEKKSVKEQEITIFKDGTVEEKVVFKFAKELCKKRNDNLYFKQETLKFHVKKSYDRHIRKTVKTRTKRKIILDEDFIIDYRKKTNENFNSKNYILFNLKKFIKSFNSDGQFVLNTFEDPICSIEQLPLENPNENI</sequence>
<dbReference type="EMBL" id="REGN01012908">
    <property type="protein sequence ID" value="RMZ94643.1"/>
    <property type="molecule type" value="Genomic_DNA"/>
</dbReference>
<organism evidence="2 3">
    <name type="scientific">Brachionus plicatilis</name>
    <name type="common">Marine rotifer</name>
    <name type="synonym">Brachionus muelleri</name>
    <dbReference type="NCBI Taxonomy" id="10195"/>
    <lineage>
        <taxon>Eukaryota</taxon>
        <taxon>Metazoa</taxon>
        <taxon>Spiralia</taxon>
        <taxon>Gnathifera</taxon>
        <taxon>Rotifera</taxon>
        <taxon>Eurotatoria</taxon>
        <taxon>Monogononta</taxon>
        <taxon>Pseudotrocha</taxon>
        <taxon>Ploima</taxon>
        <taxon>Brachionidae</taxon>
        <taxon>Brachionus</taxon>
    </lineage>
</organism>
<comment type="caution">
    <text evidence="2">The sequence shown here is derived from an EMBL/GenBank/DDBJ whole genome shotgun (WGS) entry which is preliminary data.</text>
</comment>
<keyword evidence="3" id="KW-1185">Reference proteome</keyword>
<feature type="compositionally biased region" description="Basic residues" evidence="1">
    <location>
        <begin position="8"/>
        <end position="19"/>
    </location>
</feature>